<evidence type="ECO:0000256" key="5">
    <source>
        <dbReference type="ARBA" id="ARBA00038437"/>
    </source>
</evidence>
<proteinExistence type="inferred from homology"/>
<evidence type="ECO:0000259" key="9">
    <source>
        <dbReference type="PROSITE" id="PS51194"/>
    </source>
</evidence>
<gene>
    <name evidence="11" type="ORF">ACH47G_15425</name>
</gene>
<feature type="compositionally biased region" description="Polar residues" evidence="7">
    <location>
        <begin position="513"/>
        <end position="525"/>
    </location>
</feature>
<dbReference type="SUPFAM" id="SSF52540">
    <property type="entry name" value="P-loop containing nucleoside triphosphate hydrolases"/>
    <property type="match status" value="1"/>
</dbReference>
<evidence type="ECO:0000259" key="10">
    <source>
        <dbReference type="PROSITE" id="PS51195"/>
    </source>
</evidence>
<dbReference type="SMART" id="SM00490">
    <property type="entry name" value="HELICc"/>
    <property type="match status" value="1"/>
</dbReference>
<evidence type="ECO:0000256" key="4">
    <source>
        <dbReference type="ARBA" id="ARBA00022840"/>
    </source>
</evidence>
<evidence type="ECO:0000256" key="3">
    <source>
        <dbReference type="ARBA" id="ARBA00022806"/>
    </source>
</evidence>
<feature type="domain" description="DEAD-box RNA helicase Q" evidence="10">
    <location>
        <begin position="13"/>
        <end position="41"/>
    </location>
</feature>
<evidence type="ECO:0000256" key="6">
    <source>
        <dbReference type="PROSITE-ProRule" id="PRU00552"/>
    </source>
</evidence>
<feature type="compositionally biased region" description="Low complexity" evidence="7">
    <location>
        <begin position="402"/>
        <end position="416"/>
    </location>
</feature>
<feature type="region of interest" description="Disordered" evidence="7">
    <location>
        <begin position="397"/>
        <end position="525"/>
    </location>
</feature>
<dbReference type="PANTHER" id="PTHR47959:SF13">
    <property type="entry name" value="ATP-DEPENDENT RNA HELICASE RHLE"/>
    <property type="match status" value="1"/>
</dbReference>
<dbReference type="PANTHER" id="PTHR47959">
    <property type="entry name" value="ATP-DEPENDENT RNA HELICASE RHLE-RELATED"/>
    <property type="match status" value="1"/>
</dbReference>
<dbReference type="GO" id="GO:0004386">
    <property type="term" value="F:helicase activity"/>
    <property type="evidence" value="ECO:0007669"/>
    <property type="project" value="UniProtKB-KW"/>
</dbReference>
<feature type="domain" description="Helicase C-terminal" evidence="9">
    <location>
        <begin position="239"/>
        <end position="387"/>
    </location>
</feature>
<dbReference type="PROSITE" id="PS51195">
    <property type="entry name" value="Q_MOTIF"/>
    <property type="match status" value="1"/>
</dbReference>
<dbReference type="Pfam" id="PF00270">
    <property type="entry name" value="DEAD"/>
    <property type="match status" value="1"/>
</dbReference>
<evidence type="ECO:0000256" key="1">
    <source>
        <dbReference type="ARBA" id="ARBA00022741"/>
    </source>
</evidence>
<dbReference type="InterPro" id="IPR014001">
    <property type="entry name" value="Helicase_ATP-bd"/>
</dbReference>
<dbReference type="Pfam" id="PF00271">
    <property type="entry name" value="Helicase_C"/>
    <property type="match status" value="1"/>
</dbReference>
<dbReference type="RefSeq" id="WP_396947510.1">
    <property type="nucleotide sequence ID" value="NZ_JBIRXV010000002.1"/>
</dbReference>
<evidence type="ECO:0000256" key="7">
    <source>
        <dbReference type="SAM" id="MobiDB-lite"/>
    </source>
</evidence>
<dbReference type="InterPro" id="IPR050079">
    <property type="entry name" value="DEAD_box_RNA_helicase"/>
</dbReference>
<dbReference type="Proteomes" id="UP001611450">
    <property type="component" value="Unassembled WGS sequence"/>
</dbReference>
<comment type="similarity">
    <text evidence="5">Belongs to the DEAD box helicase family.</text>
</comment>
<evidence type="ECO:0000259" key="8">
    <source>
        <dbReference type="PROSITE" id="PS51192"/>
    </source>
</evidence>
<keyword evidence="4" id="KW-0067">ATP-binding</keyword>
<dbReference type="InterPro" id="IPR001650">
    <property type="entry name" value="Helicase_C-like"/>
</dbReference>
<dbReference type="InterPro" id="IPR014014">
    <property type="entry name" value="RNA_helicase_DEAD_Q_motif"/>
</dbReference>
<dbReference type="CDD" id="cd00268">
    <property type="entry name" value="DEADc"/>
    <property type="match status" value="1"/>
</dbReference>
<dbReference type="Gene3D" id="3.40.50.300">
    <property type="entry name" value="P-loop containing nucleotide triphosphate hydrolases"/>
    <property type="match status" value="2"/>
</dbReference>
<keyword evidence="1" id="KW-0547">Nucleotide-binding</keyword>
<reference evidence="11 12" key="1">
    <citation type="submission" date="2024-10" db="EMBL/GenBank/DDBJ databases">
        <title>The Natural Products Discovery Center: Release of the First 8490 Sequenced Strains for Exploring Actinobacteria Biosynthetic Diversity.</title>
        <authorList>
            <person name="Kalkreuter E."/>
            <person name="Kautsar S.A."/>
            <person name="Yang D."/>
            <person name="Bader C.D."/>
            <person name="Teijaro C.N."/>
            <person name="Fluegel L."/>
            <person name="Davis C.M."/>
            <person name="Simpson J.R."/>
            <person name="Lauterbach L."/>
            <person name="Steele A.D."/>
            <person name="Gui C."/>
            <person name="Meng S."/>
            <person name="Li G."/>
            <person name="Viehrig K."/>
            <person name="Ye F."/>
            <person name="Su P."/>
            <person name="Kiefer A.F."/>
            <person name="Nichols A."/>
            <person name="Cepeda A.J."/>
            <person name="Yan W."/>
            <person name="Fan B."/>
            <person name="Jiang Y."/>
            <person name="Adhikari A."/>
            <person name="Zheng C.-J."/>
            <person name="Schuster L."/>
            <person name="Cowan T.M."/>
            <person name="Smanski M.J."/>
            <person name="Chevrette M.G."/>
            <person name="De Carvalho L.P.S."/>
            <person name="Shen B."/>
        </authorList>
    </citation>
    <scope>NUCLEOTIDE SEQUENCE [LARGE SCALE GENOMIC DNA]</scope>
    <source>
        <strain evidence="11 12">NPDC019626</strain>
    </source>
</reference>
<feature type="compositionally biased region" description="Low complexity" evidence="7">
    <location>
        <begin position="437"/>
        <end position="455"/>
    </location>
</feature>
<feature type="short sequence motif" description="Q motif" evidence="6">
    <location>
        <begin position="13"/>
        <end position="41"/>
    </location>
</feature>
<organism evidence="11 12">
    <name type="scientific">Nocardia beijingensis</name>
    <dbReference type="NCBI Taxonomy" id="95162"/>
    <lineage>
        <taxon>Bacteria</taxon>
        <taxon>Bacillati</taxon>
        <taxon>Actinomycetota</taxon>
        <taxon>Actinomycetes</taxon>
        <taxon>Mycobacteriales</taxon>
        <taxon>Nocardiaceae</taxon>
        <taxon>Nocardia</taxon>
    </lineage>
</organism>
<keyword evidence="2" id="KW-0378">Hydrolase</keyword>
<evidence type="ECO:0000256" key="2">
    <source>
        <dbReference type="ARBA" id="ARBA00022801"/>
    </source>
</evidence>
<feature type="domain" description="Helicase ATP-binding" evidence="8">
    <location>
        <begin position="44"/>
        <end position="217"/>
    </location>
</feature>
<dbReference type="InterPro" id="IPR011545">
    <property type="entry name" value="DEAD/DEAH_box_helicase_dom"/>
</dbReference>
<dbReference type="InterPro" id="IPR027417">
    <property type="entry name" value="P-loop_NTPase"/>
</dbReference>
<evidence type="ECO:0000313" key="11">
    <source>
        <dbReference type="EMBL" id="MFI2321876.1"/>
    </source>
</evidence>
<dbReference type="InterPro" id="IPR044742">
    <property type="entry name" value="DEAD/DEAH_RhlB"/>
</dbReference>
<dbReference type="CDD" id="cd18787">
    <property type="entry name" value="SF2_C_DEAD"/>
    <property type="match status" value="1"/>
</dbReference>
<name>A0ABW7WFX2_9NOCA</name>
<comment type="caution">
    <text evidence="11">The sequence shown here is derived from an EMBL/GenBank/DDBJ whole genome shotgun (WGS) entry which is preliminary data.</text>
</comment>
<keyword evidence="12" id="KW-1185">Reference proteome</keyword>
<dbReference type="PROSITE" id="PS51194">
    <property type="entry name" value="HELICASE_CTER"/>
    <property type="match status" value="1"/>
</dbReference>
<keyword evidence="3 11" id="KW-0347">Helicase</keyword>
<dbReference type="SMART" id="SM00487">
    <property type="entry name" value="DEXDc"/>
    <property type="match status" value="1"/>
</dbReference>
<protein>
    <submittedName>
        <fullName evidence="11">DEAD/DEAH box helicase</fullName>
    </submittedName>
</protein>
<accession>A0ABW7WFX2</accession>
<dbReference type="PROSITE" id="PS51192">
    <property type="entry name" value="HELICASE_ATP_BIND_1"/>
    <property type="match status" value="1"/>
</dbReference>
<evidence type="ECO:0000313" key="12">
    <source>
        <dbReference type="Proteomes" id="UP001611450"/>
    </source>
</evidence>
<dbReference type="EMBL" id="JBIRXV010000002">
    <property type="protein sequence ID" value="MFI2321876.1"/>
    <property type="molecule type" value="Genomic_DNA"/>
</dbReference>
<sequence>MTPSTTVAAAAPATFAELGLPAVLVQALRRDGIEMPFPIQAATTPDVLAGKDVLGRGPTGSGKTLAFGLPMLTRLAGGAAKPGRPRGLVLVPTRELAAQIERALDEPALALGLRVASVVGGAPIKRQADRLARGVDLLIATPGRLADLLAQGSADLSDVTITALDEADHMADMGFLPQVTKLLDRTPRDGQRLLFSATLDGEVDKLVKRYLRSPVTHSTAPPSASVATMSHHLLYVGDKVTKRAVATEIAARDGLTIMFVRTKHGADRLAKQLRGAGIPTGALHGGKAQNNRTRTLAAFADGSVPVLVTTDVAARGIHVDGISLVVHVDPPPEPKAYLHRAGRTARAGEDGVVVTLVMDEERREVEAMARKAGVEVDGVAVRPGDRALVEITGARRPSGVPVATASATTVSTQAPKPARRRSNRRAESAPAGGRGAGKQASGSGSSRSGESVTTSGRRRGHAKVSGKPAGHGAVQAEGASVRRSGAAGGFSGRAAGPAAGDTPGRTRRRAVRAQQSPQRGNRGAN</sequence>